<dbReference type="RefSeq" id="WP_204020303.1">
    <property type="nucleotide sequence ID" value="NZ_BOOW01000004.1"/>
</dbReference>
<organism evidence="2 3">
    <name type="scientific">Sinosporangium siamense</name>
    <dbReference type="NCBI Taxonomy" id="1367973"/>
    <lineage>
        <taxon>Bacteria</taxon>
        <taxon>Bacillati</taxon>
        <taxon>Actinomycetota</taxon>
        <taxon>Actinomycetes</taxon>
        <taxon>Streptosporangiales</taxon>
        <taxon>Streptosporangiaceae</taxon>
        <taxon>Sinosporangium</taxon>
    </lineage>
</organism>
<feature type="transmembrane region" description="Helical" evidence="1">
    <location>
        <begin position="86"/>
        <end position="107"/>
    </location>
</feature>
<protein>
    <submittedName>
        <fullName evidence="2">Uncharacterized protein</fullName>
    </submittedName>
</protein>
<feature type="transmembrane region" description="Helical" evidence="1">
    <location>
        <begin position="12"/>
        <end position="30"/>
    </location>
</feature>
<name>A0A919RAH6_9ACTN</name>
<keyword evidence="1" id="KW-0472">Membrane</keyword>
<accession>A0A919RAH6</accession>
<sequence length="122" mass="13496">MARDFYATAAQVLPVFLLALVWDSGYLAGLRGQRRMLRRRTPTGNVRFWTKPRVRVYVLTVTTAIAVGLTLCMLVLAHAIPDGPALRIAVSAVLLLALFTLLTRIWIDILHATKSTPDPPSD</sequence>
<gene>
    <name evidence="2" type="ORF">Ssi02_03590</name>
</gene>
<evidence type="ECO:0000256" key="1">
    <source>
        <dbReference type="SAM" id="Phobius"/>
    </source>
</evidence>
<dbReference type="Proteomes" id="UP000606172">
    <property type="component" value="Unassembled WGS sequence"/>
</dbReference>
<proteinExistence type="predicted"/>
<dbReference type="AlphaFoldDB" id="A0A919RAH6"/>
<feature type="transmembrane region" description="Helical" evidence="1">
    <location>
        <begin position="56"/>
        <end position="80"/>
    </location>
</feature>
<reference evidence="2" key="1">
    <citation type="submission" date="2021-01" db="EMBL/GenBank/DDBJ databases">
        <title>Whole genome shotgun sequence of Sinosporangium siamense NBRC 109515.</title>
        <authorList>
            <person name="Komaki H."/>
            <person name="Tamura T."/>
        </authorList>
    </citation>
    <scope>NUCLEOTIDE SEQUENCE</scope>
    <source>
        <strain evidence="2">NBRC 109515</strain>
    </source>
</reference>
<keyword evidence="1" id="KW-1133">Transmembrane helix</keyword>
<dbReference type="EMBL" id="BOOW01000004">
    <property type="protein sequence ID" value="GII90128.1"/>
    <property type="molecule type" value="Genomic_DNA"/>
</dbReference>
<evidence type="ECO:0000313" key="3">
    <source>
        <dbReference type="Proteomes" id="UP000606172"/>
    </source>
</evidence>
<keyword evidence="1" id="KW-0812">Transmembrane</keyword>
<keyword evidence="3" id="KW-1185">Reference proteome</keyword>
<comment type="caution">
    <text evidence="2">The sequence shown here is derived from an EMBL/GenBank/DDBJ whole genome shotgun (WGS) entry which is preliminary data.</text>
</comment>
<evidence type="ECO:0000313" key="2">
    <source>
        <dbReference type="EMBL" id="GII90128.1"/>
    </source>
</evidence>